<dbReference type="AlphaFoldDB" id="A0A067KHP3"/>
<evidence type="ECO:0000313" key="3">
    <source>
        <dbReference type="Proteomes" id="UP000027138"/>
    </source>
</evidence>
<organism evidence="2 3">
    <name type="scientific">Jatropha curcas</name>
    <name type="common">Barbados nut</name>
    <dbReference type="NCBI Taxonomy" id="180498"/>
    <lineage>
        <taxon>Eukaryota</taxon>
        <taxon>Viridiplantae</taxon>
        <taxon>Streptophyta</taxon>
        <taxon>Embryophyta</taxon>
        <taxon>Tracheophyta</taxon>
        <taxon>Spermatophyta</taxon>
        <taxon>Magnoliopsida</taxon>
        <taxon>eudicotyledons</taxon>
        <taxon>Gunneridae</taxon>
        <taxon>Pentapetalae</taxon>
        <taxon>rosids</taxon>
        <taxon>fabids</taxon>
        <taxon>Malpighiales</taxon>
        <taxon>Euphorbiaceae</taxon>
        <taxon>Crotonoideae</taxon>
        <taxon>Jatropheae</taxon>
        <taxon>Jatropha</taxon>
    </lineage>
</organism>
<keyword evidence="1" id="KW-1133">Transmembrane helix</keyword>
<keyword evidence="1" id="KW-0472">Membrane</keyword>
<reference evidence="2 3" key="1">
    <citation type="journal article" date="2014" name="PLoS ONE">
        <title>Global Analysis of Gene Expression Profiles in Physic Nut (Jatropha curcas L.) Seedlings Exposed to Salt Stress.</title>
        <authorList>
            <person name="Zhang L."/>
            <person name="Zhang C."/>
            <person name="Wu P."/>
            <person name="Chen Y."/>
            <person name="Li M."/>
            <person name="Jiang H."/>
            <person name="Wu G."/>
        </authorList>
    </citation>
    <scope>NUCLEOTIDE SEQUENCE [LARGE SCALE GENOMIC DNA]</scope>
    <source>
        <strain evidence="3">cv. GZQX0401</strain>
        <tissue evidence="2">Young leaves</tissue>
    </source>
</reference>
<keyword evidence="1" id="KW-0812">Transmembrane</keyword>
<proteinExistence type="predicted"/>
<dbReference type="Proteomes" id="UP000027138">
    <property type="component" value="Unassembled WGS sequence"/>
</dbReference>
<feature type="transmembrane region" description="Helical" evidence="1">
    <location>
        <begin position="81"/>
        <end position="104"/>
    </location>
</feature>
<evidence type="ECO:0000256" key="1">
    <source>
        <dbReference type="SAM" id="Phobius"/>
    </source>
</evidence>
<name>A0A067KHP3_JATCU</name>
<gene>
    <name evidence="2" type="ORF">JCGZ_11740</name>
</gene>
<evidence type="ECO:0000313" key="2">
    <source>
        <dbReference type="EMBL" id="KDP31364.1"/>
    </source>
</evidence>
<accession>A0A067KHP3</accession>
<sequence>MSARNIWRVFLKHLLEETLMELSIWRMNAARSDQNQVKDGFLFLIVDANVISRLMLVSASPYLYYYLGICSSQIGSTGKRFLLFGSKMLLSAICCSSSSVILFLDYF</sequence>
<keyword evidence="3" id="KW-1185">Reference proteome</keyword>
<dbReference type="EMBL" id="KK914632">
    <property type="protein sequence ID" value="KDP31364.1"/>
    <property type="molecule type" value="Genomic_DNA"/>
</dbReference>
<protein>
    <submittedName>
        <fullName evidence="2">Uncharacterized protein</fullName>
    </submittedName>
</protein>